<organism evidence="10 11">
    <name type="scientific">Blepharisma stoltei</name>
    <dbReference type="NCBI Taxonomy" id="1481888"/>
    <lineage>
        <taxon>Eukaryota</taxon>
        <taxon>Sar</taxon>
        <taxon>Alveolata</taxon>
        <taxon>Ciliophora</taxon>
        <taxon>Postciliodesmatophora</taxon>
        <taxon>Heterotrichea</taxon>
        <taxon>Heterotrichida</taxon>
        <taxon>Blepharismidae</taxon>
        <taxon>Blepharisma</taxon>
    </lineage>
</organism>
<evidence type="ECO:0000313" key="11">
    <source>
        <dbReference type="Proteomes" id="UP001162131"/>
    </source>
</evidence>
<protein>
    <recommendedName>
        <fullName evidence="9">ABC transporter domain-containing protein</fullName>
    </recommendedName>
</protein>
<accession>A0AAU9IJX2</accession>
<keyword evidence="5" id="KW-0067">ATP-binding</keyword>
<feature type="transmembrane region" description="Helical" evidence="8">
    <location>
        <begin position="384"/>
        <end position="401"/>
    </location>
</feature>
<evidence type="ECO:0000259" key="9">
    <source>
        <dbReference type="PROSITE" id="PS50893"/>
    </source>
</evidence>
<sequence length="633" mass="70726">MEKSSERVTSSMSEEIEIVSSKSKEESSLMYVMELATSTLKPDHRIKVQLTWENVSYAIEKGSELTTILKGVSGFANPGELLAIMGSSGAGKTTLLNILAGRLKSFGEIKINGTVAINGTNIKDINFGYYSAYVTQEDILLPTLTPRESLLFSSKLRLPGSHEDHVQRVEKIIEDLRLTRVAENVIGSITSKGLSGGERKRVCIGMELITEPLILILDEPTSGLDSYTAEIVVDLLLEQAKKGRTIITTIHQPSSGVFNKFDRLVLMSEGNIVYQGQQSESRKYFAGLGYKCPKLMNPADYFMRLLHVVDRRNLSKEESEKLKILVEEYSSKEPENQLVNSSELEHLANKSFARPSTIFEQFWLLLKRANINSRRNPIFGRVKYLQVIVLAVLLDLTYNSIGTSYSSIQDRNGVLFLLTMTAATFGNQNACLSFPSELPLFLKESKQGLYSTISYYVAKTIADLPNLIIAIFLQSIILYWAVGLNNYDASKFFIFYAAALVLNICGTGIGYIVGALFHTETAAMAAGPLFVIPFLLFAGQFVNVERIPIAFRWVQYISPFKYGFEAMSINEYTDLNLPCQSCDSSDCTKCDPVKDLGFHETLAESFYYNIIIVIVIRVIAYLLLWNTASRAKR</sequence>
<comment type="subcellular location">
    <subcellularLocation>
        <location evidence="1">Membrane</location>
        <topology evidence="1">Multi-pass membrane protein</topology>
    </subcellularLocation>
</comment>
<dbReference type="EMBL" id="CAJZBQ010000011">
    <property type="protein sequence ID" value="CAG9314061.1"/>
    <property type="molecule type" value="Genomic_DNA"/>
</dbReference>
<evidence type="ECO:0000313" key="10">
    <source>
        <dbReference type="EMBL" id="CAG9314061.1"/>
    </source>
</evidence>
<keyword evidence="3 8" id="KW-0812">Transmembrane</keyword>
<keyword evidence="7 8" id="KW-0472">Membrane</keyword>
<feature type="transmembrane region" description="Helical" evidence="8">
    <location>
        <begin position="524"/>
        <end position="542"/>
    </location>
</feature>
<evidence type="ECO:0000256" key="2">
    <source>
        <dbReference type="ARBA" id="ARBA00022448"/>
    </source>
</evidence>
<comment type="caution">
    <text evidence="10">The sequence shown here is derived from an EMBL/GenBank/DDBJ whole genome shotgun (WGS) entry which is preliminary data.</text>
</comment>
<dbReference type="SMART" id="SM00382">
    <property type="entry name" value="AAA"/>
    <property type="match status" value="1"/>
</dbReference>
<dbReference type="InterPro" id="IPR003439">
    <property type="entry name" value="ABC_transporter-like_ATP-bd"/>
</dbReference>
<gene>
    <name evidence="10" type="ORF">BSTOLATCC_MIC9858</name>
</gene>
<dbReference type="Gene3D" id="3.40.50.300">
    <property type="entry name" value="P-loop containing nucleotide triphosphate hydrolases"/>
    <property type="match status" value="1"/>
</dbReference>
<dbReference type="GO" id="GO:0005524">
    <property type="term" value="F:ATP binding"/>
    <property type="evidence" value="ECO:0007669"/>
    <property type="project" value="UniProtKB-KW"/>
</dbReference>
<evidence type="ECO:0000256" key="5">
    <source>
        <dbReference type="ARBA" id="ARBA00022840"/>
    </source>
</evidence>
<feature type="transmembrane region" description="Helical" evidence="8">
    <location>
        <begin position="606"/>
        <end position="625"/>
    </location>
</feature>
<evidence type="ECO:0000256" key="6">
    <source>
        <dbReference type="ARBA" id="ARBA00022989"/>
    </source>
</evidence>
<dbReference type="InterPro" id="IPR050352">
    <property type="entry name" value="ABCG_transporters"/>
</dbReference>
<feature type="domain" description="ABC transporter" evidence="9">
    <location>
        <begin position="50"/>
        <end position="294"/>
    </location>
</feature>
<dbReference type="InterPro" id="IPR013525">
    <property type="entry name" value="ABC2_TM"/>
</dbReference>
<dbReference type="CDD" id="cd03213">
    <property type="entry name" value="ABCG_EPDR"/>
    <property type="match status" value="1"/>
</dbReference>
<dbReference type="GO" id="GO:0140359">
    <property type="term" value="F:ABC-type transporter activity"/>
    <property type="evidence" value="ECO:0007669"/>
    <property type="project" value="InterPro"/>
</dbReference>
<dbReference type="GO" id="GO:0016020">
    <property type="term" value="C:membrane"/>
    <property type="evidence" value="ECO:0007669"/>
    <property type="project" value="UniProtKB-SubCell"/>
</dbReference>
<dbReference type="SUPFAM" id="SSF52540">
    <property type="entry name" value="P-loop containing nucleoside triphosphate hydrolases"/>
    <property type="match status" value="1"/>
</dbReference>
<keyword evidence="11" id="KW-1185">Reference proteome</keyword>
<dbReference type="GO" id="GO:0016887">
    <property type="term" value="F:ATP hydrolysis activity"/>
    <property type="evidence" value="ECO:0007669"/>
    <property type="project" value="InterPro"/>
</dbReference>
<evidence type="ECO:0000256" key="4">
    <source>
        <dbReference type="ARBA" id="ARBA00022741"/>
    </source>
</evidence>
<dbReference type="AlphaFoldDB" id="A0AAU9IJX2"/>
<feature type="transmembrane region" description="Helical" evidence="8">
    <location>
        <begin position="456"/>
        <end position="481"/>
    </location>
</feature>
<dbReference type="InterPro" id="IPR027417">
    <property type="entry name" value="P-loop_NTPase"/>
</dbReference>
<keyword evidence="2" id="KW-0813">Transport</keyword>
<dbReference type="Pfam" id="PF01061">
    <property type="entry name" value="ABC2_membrane"/>
    <property type="match status" value="1"/>
</dbReference>
<keyword evidence="6 8" id="KW-1133">Transmembrane helix</keyword>
<evidence type="ECO:0000256" key="8">
    <source>
        <dbReference type="SAM" id="Phobius"/>
    </source>
</evidence>
<evidence type="ECO:0000256" key="1">
    <source>
        <dbReference type="ARBA" id="ARBA00004141"/>
    </source>
</evidence>
<dbReference type="InterPro" id="IPR043926">
    <property type="entry name" value="ABCG_dom"/>
</dbReference>
<dbReference type="PROSITE" id="PS00211">
    <property type="entry name" value="ABC_TRANSPORTER_1"/>
    <property type="match status" value="1"/>
</dbReference>
<dbReference type="InterPro" id="IPR003593">
    <property type="entry name" value="AAA+_ATPase"/>
</dbReference>
<evidence type="ECO:0000256" key="7">
    <source>
        <dbReference type="ARBA" id="ARBA00023136"/>
    </source>
</evidence>
<dbReference type="Pfam" id="PF19055">
    <property type="entry name" value="ABC2_membrane_7"/>
    <property type="match status" value="1"/>
</dbReference>
<dbReference type="Pfam" id="PF00005">
    <property type="entry name" value="ABC_tran"/>
    <property type="match status" value="1"/>
</dbReference>
<dbReference type="PANTHER" id="PTHR48041:SF139">
    <property type="entry name" value="PROTEIN SCARLET"/>
    <property type="match status" value="1"/>
</dbReference>
<dbReference type="Proteomes" id="UP001162131">
    <property type="component" value="Unassembled WGS sequence"/>
</dbReference>
<dbReference type="PROSITE" id="PS50893">
    <property type="entry name" value="ABC_TRANSPORTER_2"/>
    <property type="match status" value="1"/>
</dbReference>
<keyword evidence="4" id="KW-0547">Nucleotide-binding</keyword>
<evidence type="ECO:0000256" key="3">
    <source>
        <dbReference type="ARBA" id="ARBA00022692"/>
    </source>
</evidence>
<dbReference type="PANTHER" id="PTHR48041">
    <property type="entry name" value="ABC TRANSPORTER G FAMILY MEMBER 28"/>
    <property type="match status" value="1"/>
</dbReference>
<feature type="transmembrane region" description="Helical" evidence="8">
    <location>
        <begin position="493"/>
        <end position="517"/>
    </location>
</feature>
<name>A0AAU9IJX2_9CILI</name>
<reference evidence="10" key="1">
    <citation type="submission" date="2021-09" db="EMBL/GenBank/DDBJ databases">
        <authorList>
            <consortium name="AG Swart"/>
            <person name="Singh M."/>
            <person name="Singh A."/>
            <person name="Seah K."/>
            <person name="Emmerich C."/>
        </authorList>
    </citation>
    <scope>NUCLEOTIDE SEQUENCE</scope>
    <source>
        <strain evidence="10">ATCC30299</strain>
    </source>
</reference>
<dbReference type="InterPro" id="IPR017871">
    <property type="entry name" value="ABC_transporter-like_CS"/>
</dbReference>
<proteinExistence type="predicted"/>